<keyword evidence="2" id="KW-1185">Reference proteome</keyword>
<sequence length="229" mass="25710">MATPASGPGLLYVNSKITSSELSAELFTKWYQDIHIRDIFQTSGINAAFRYITQVAKVERPYLALYPLRDLAFLTSDEFRAIPVVSEMLPAGAQDIFDLADFDTRYYISLGDNREAEVESQGADTYLTTVQFDLPASVDGSDDAKVAAWYRSQNRSVQSSSIRLYKLHFQRQNRRPPEESTLEKPPAMLALHEFIDEGTASAFGLSVKKSERVAPFKLLRDFHKGKGGQ</sequence>
<reference evidence="1 2" key="1">
    <citation type="submission" date="2015-06" db="EMBL/GenBank/DDBJ databases">
        <title>Draft genome of the ant-associated black yeast Phialophora attae CBS 131958.</title>
        <authorList>
            <person name="Moreno L.F."/>
            <person name="Stielow B.J."/>
            <person name="de Hoog S."/>
            <person name="Vicente V.A."/>
            <person name="Weiss V.A."/>
            <person name="de Vries M."/>
            <person name="Cruz L.M."/>
            <person name="Souza E.M."/>
        </authorList>
    </citation>
    <scope>NUCLEOTIDE SEQUENCE [LARGE SCALE GENOMIC DNA]</scope>
    <source>
        <strain evidence="1 2">CBS 131958</strain>
    </source>
</reference>
<dbReference type="GeneID" id="28731011"/>
<organism evidence="1 2">
    <name type="scientific">Cyphellophora attinorum</name>
    <dbReference type="NCBI Taxonomy" id="1664694"/>
    <lineage>
        <taxon>Eukaryota</taxon>
        <taxon>Fungi</taxon>
        <taxon>Dikarya</taxon>
        <taxon>Ascomycota</taxon>
        <taxon>Pezizomycotina</taxon>
        <taxon>Eurotiomycetes</taxon>
        <taxon>Chaetothyriomycetidae</taxon>
        <taxon>Chaetothyriales</taxon>
        <taxon>Cyphellophoraceae</taxon>
        <taxon>Cyphellophora</taxon>
    </lineage>
</organism>
<name>A0A0N0NJT2_9EURO</name>
<dbReference type="AlphaFoldDB" id="A0A0N0NJT2"/>
<gene>
    <name evidence="1" type="ORF">AB675_10364</name>
</gene>
<dbReference type="Proteomes" id="UP000038010">
    <property type="component" value="Unassembled WGS sequence"/>
</dbReference>
<accession>A0A0N0NJT2</accession>
<evidence type="ECO:0000313" key="1">
    <source>
        <dbReference type="EMBL" id="KPI37341.1"/>
    </source>
</evidence>
<proteinExistence type="predicted"/>
<protein>
    <recommendedName>
        <fullName evidence="3">EthD domain-containing protein</fullName>
    </recommendedName>
</protein>
<comment type="caution">
    <text evidence="1">The sequence shown here is derived from an EMBL/GenBank/DDBJ whole genome shotgun (WGS) entry which is preliminary data.</text>
</comment>
<dbReference type="RefSeq" id="XP_017997304.1">
    <property type="nucleotide sequence ID" value="XM_018139131.1"/>
</dbReference>
<dbReference type="EMBL" id="LFJN01000024">
    <property type="protein sequence ID" value="KPI37341.1"/>
    <property type="molecule type" value="Genomic_DNA"/>
</dbReference>
<evidence type="ECO:0000313" key="2">
    <source>
        <dbReference type="Proteomes" id="UP000038010"/>
    </source>
</evidence>
<evidence type="ECO:0008006" key="3">
    <source>
        <dbReference type="Google" id="ProtNLM"/>
    </source>
</evidence>
<dbReference type="OrthoDB" id="2851338at2759"/>
<dbReference type="VEuPathDB" id="FungiDB:AB675_10364"/>